<dbReference type="AlphaFoldDB" id="A0AAX6GSN6"/>
<accession>A0AAX6GSN6</accession>
<reference evidence="3" key="1">
    <citation type="journal article" date="2023" name="GigaByte">
        <title>Genome assembly of the bearded iris, Iris pallida Lam.</title>
        <authorList>
            <person name="Bruccoleri R.E."/>
            <person name="Oakeley E.J."/>
            <person name="Faust A.M.E."/>
            <person name="Altorfer M."/>
            <person name="Dessus-Babus S."/>
            <person name="Burckhardt D."/>
            <person name="Oertli M."/>
            <person name="Naumann U."/>
            <person name="Petersen F."/>
            <person name="Wong J."/>
        </authorList>
    </citation>
    <scope>NUCLEOTIDE SEQUENCE</scope>
    <source>
        <strain evidence="3">GSM-AAB239-AS_SAM_17_03QT</strain>
    </source>
</reference>
<dbReference type="EMBL" id="JANAVB010016800">
    <property type="protein sequence ID" value="KAJ6831288.1"/>
    <property type="molecule type" value="Genomic_DNA"/>
</dbReference>
<dbReference type="InterPro" id="IPR025322">
    <property type="entry name" value="PADRE_dom"/>
</dbReference>
<evidence type="ECO:0000313" key="3">
    <source>
        <dbReference type="EMBL" id="KAJ6831288.1"/>
    </source>
</evidence>
<proteinExistence type="predicted"/>
<feature type="region of interest" description="Disordered" evidence="1">
    <location>
        <begin position="117"/>
        <end position="170"/>
    </location>
</feature>
<evidence type="ECO:0000313" key="4">
    <source>
        <dbReference type="Proteomes" id="UP001140949"/>
    </source>
</evidence>
<dbReference type="Pfam" id="PF14009">
    <property type="entry name" value="PADRE"/>
    <property type="match status" value="1"/>
</dbReference>
<keyword evidence="4" id="KW-1185">Reference proteome</keyword>
<dbReference type="Proteomes" id="UP001140949">
    <property type="component" value="Unassembled WGS sequence"/>
</dbReference>
<name>A0AAX6GSN6_IRIPA</name>
<protein>
    <submittedName>
        <fullName evidence="3">Uncharacterized protein</fullName>
    </submittedName>
</protein>
<dbReference type="PANTHER" id="PTHR33413:SF35">
    <property type="entry name" value="OS09G0381600 PROTEIN"/>
    <property type="match status" value="1"/>
</dbReference>
<evidence type="ECO:0000256" key="1">
    <source>
        <dbReference type="SAM" id="MobiDB-lite"/>
    </source>
</evidence>
<evidence type="ECO:0000313" key="2">
    <source>
        <dbReference type="EMBL" id="KAJ6793572.1"/>
    </source>
</evidence>
<dbReference type="PANTHER" id="PTHR33413">
    <property type="entry name" value="EXPRESSED PROTEIN"/>
    <property type="match status" value="1"/>
</dbReference>
<gene>
    <name evidence="2" type="ORF">M6B38_234790</name>
    <name evidence="3" type="ORF">M6B38_349270</name>
</gene>
<comment type="caution">
    <text evidence="3">The sequence shown here is derived from an EMBL/GenBank/DDBJ whole genome shotgun (WGS) entry which is preliminary data.</text>
</comment>
<dbReference type="EMBL" id="JANAVB010042820">
    <property type="protein sequence ID" value="KAJ6793572.1"/>
    <property type="molecule type" value="Genomic_DNA"/>
</dbReference>
<sequence length="170" mass="19232">MGNCQAAEAATVVIQHPEGRIQRLYWPTTAKEVMKCNPGHHVALVVTHRIAQEDQGDGGGGVAALRCTQVRLLKPDHMLLIGQVYRLITEQEATKAIKARKNEMLRRRQSELIKKHQEIEDTRSRTDEITQETSRESTHRRQKGTAGSATRTRQWHPALRSIAEDGVRLE</sequence>
<reference evidence="3" key="2">
    <citation type="submission" date="2023-04" db="EMBL/GenBank/DDBJ databases">
        <authorList>
            <person name="Bruccoleri R.E."/>
            <person name="Oakeley E.J."/>
            <person name="Faust A.-M."/>
            <person name="Dessus-Babus S."/>
            <person name="Altorfer M."/>
            <person name="Burckhardt D."/>
            <person name="Oertli M."/>
            <person name="Naumann U."/>
            <person name="Petersen F."/>
            <person name="Wong J."/>
        </authorList>
    </citation>
    <scope>NUCLEOTIDE SEQUENCE</scope>
    <source>
        <strain evidence="3">GSM-AAB239-AS_SAM_17_03QT</strain>
        <tissue evidence="3">Leaf</tissue>
    </source>
</reference>
<feature type="compositionally biased region" description="Basic and acidic residues" evidence="1">
    <location>
        <begin position="117"/>
        <end position="139"/>
    </location>
</feature>
<organism evidence="3 4">
    <name type="scientific">Iris pallida</name>
    <name type="common">Sweet iris</name>
    <dbReference type="NCBI Taxonomy" id="29817"/>
    <lineage>
        <taxon>Eukaryota</taxon>
        <taxon>Viridiplantae</taxon>
        <taxon>Streptophyta</taxon>
        <taxon>Embryophyta</taxon>
        <taxon>Tracheophyta</taxon>
        <taxon>Spermatophyta</taxon>
        <taxon>Magnoliopsida</taxon>
        <taxon>Liliopsida</taxon>
        <taxon>Asparagales</taxon>
        <taxon>Iridaceae</taxon>
        <taxon>Iridoideae</taxon>
        <taxon>Irideae</taxon>
        <taxon>Iris</taxon>
    </lineage>
</organism>